<protein>
    <submittedName>
        <fullName evidence="1">Uncharacterized protein</fullName>
    </submittedName>
</protein>
<comment type="caution">
    <text evidence="1">The sequence shown here is derived from an EMBL/GenBank/DDBJ whole genome shotgun (WGS) entry which is preliminary data.</text>
</comment>
<feature type="non-terminal residue" evidence="1">
    <location>
        <position position="1"/>
    </location>
</feature>
<proteinExistence type="predicted"/>
<evidence type="ECO:0000313" key="1">
    <source>
        <dbReference type="EMBL" id="HAF2904804.1"/>
    </source>
</evidence>
<organism evidence="1">
    <name type="scientific">Salmonella enterica</name>
    <name type="common">Salmonella choleraesuis</name>
    <dbReference type="NCBI Taxonomy" id="28901"/>
    <lineage>
        <taxon>Bacteria</taxon>
        <taxon>Pseudomonadati</taxon>
        <taxon>Pseudomonadota</taxon>
        <taxon>Gammaproteobacteria</taxon>
        <taxon>Enterobacterales</taxon>
        <taxon>Enterobacteriaceae</taxon>
        <taxon>Salmonella</taxon>
    </lineage>
</organism>
<gene>
    <name evidence="1" type="ORF">G8K23_002622</name>
</gene>
<sequence>EYVCEKGWDHAGFFVSYTGTNNALLTFSMVNGADSGDQASDTRIANARRLELQSERVVAVPKKWGDGLIFHLSELHGLGKGWSLTLLDLVTEDCSA</sequence>
<name>A0A744VVM5_SALER</name>
<dbReference type="AlphaFoldDB" id="A0A744VVM5"/>
<reference evidence="1" key="2">
    <citation type="submission" date="2020-02" db="EMBL/GenBank/DDBJ databases">
        <authorList>
            <consortium name="NCBI Pathogen Detection Project"/>
        </authorList>
    </citation>
    <scope>NUCLEOTIDE SEQUENCE</scope>
    <source>
        <strain evidence="1">MA.GA6700TM</strain>
    </source>
</reference>
<accession>A0A744VVM5</accession>
<dbReference type="EMBL" id="DAAUEO010000013">
    <property type="protein sequence ID" value="HAF2904804.1"/>
    <property type="molecule type" value="Genomic_DNA"/>
</dbReference>
<reference evidence="1" key="1">
    <citation type="journal article" date="2018" name="Genome Biol.">
        <title>SKESA: strategic k-mer extension for scrupulous assemblies.</title>
        <authorList>
            <person name="Souvorov A."/>
            <person name="Agarwala R."/>
            <person name="Lipman D.J."/>
        </authorList>
    </citation>
    <scope>NUCLEOTIDE SEQUENCE</scope>
    <source>
        <strain evidence="1">MA.GA6700TM</strain>
    </source>
</reference>